<evidence type="ECO:0000313" key="1">
    <source>
        <dbReference type="EMBL" id="SHK43745.1"/>
    </source>
</evidence>
<dbReference type="OrthoDB" id="1234254at2"/>
<name>A0A1M6SGD4_9FLAO</name>
<keyword evidence="2" id="KW-1185">Reference proteome</keyword>
<accession>A0A1M6SGD4</accession>
<dbReference type="STRING" id="1302687.SAMN05444267_100420"/>
<organism evidence="1 2">
    <name type="scientific">Chryseobacterium polytrichastri</name>
    <dbReference type="NCBI Taxonomy" id="1302687"/>
    <lineage>
        <taxon>Bacteria</taxon>
        <taxon>Pseudomonadati</taxon>
        <taxon>Bacteroidota</taxon>
        <taxon>Flavobacteriia</taxon>
        <taxon>Flavobacteriales</taxon>
        <taxon>Weeksellaceae</taxon>
        <taxon>Chryseobacterium group</taxon>
        <taxon>Chryseobacterium</taxon>
    </lineage>
</organism>
<sequence>MRKILIIVLSIILTNCIAQKKETAFKKYNKIKIPDINNIRIPQLSELVEMKNDIIEISINNIHYRNSNDSIKEDIAMNVKRIGKYSIQLPQNSLEDLELSLRKDPFYIEKYTFKHYKLINIVTKLNDDSFVPRENKYFESGYFEQVIHTVIDFYPTQKIHIVRQYNSNSNGSFPAGDWYIYDETGKILKHINHEKFYRMSYYQIAQIADKYNYPSTKIRRVFDDKNSYWQIILEGYKDLPYEKKIVIVNDKTQEIVYEIDLQNLSSFKGLNHLLKFQENLYEQFN</sequence>
<dbReference type="EMBL" id="FRAV01000004">
    <property type="protein sequence ID" value="SHK43745.1"/>
    <property type="molecule type" value="Genomic_DNA"/>
</dbReference>
<proteinExistence type="predicted"/>
<reference evidence="2" key="1">
    <citation type="submission" date="2016-11" db="EMBL/GenBank/DDBJ databases">
        <authorList>
            <person name="Varghese N."/>
            <person name="Submissions S."/>
        </authorList>
    </citation>
    <scope>NUCLEOTIDE SEQUENCE [LARGE SCALE GENOMIC DNA]</scope>
    <source>
        <strain evidence="2">DSM 26899</strain>
    </source>
</reference>
<protein>
    <submittedName>
        <fullName evidence="1">Uncharacterized protein</fullName>
    </submittedName>
</protein>
<dbReference type="AlphaFoldDB" id="A0A1M6SGD4"/>
<evidence type="ECO:0000313" key="2">
    <source>
        <dbReference type="Proteomes" id="UP000184364"/>
    </source>
</evidence>
<gene>
    <name evidence="1" type="ORF">SAMN05444267_100420</name>
</gene>
<dbReference type="Proteomes" id="UP000184364">
    <property type="component" value="Unassembled WGS sequence"/>
</dbReference>
<dbReference type="RefSeq" id="WP_073290890.1">
    <property type="nucleotide sequence ID" value="NZ_FRAV01000004.1"/>
</dbReference>